<gene>
    <name evidence="2" type="ORF">VITISV_044055</name>
</gene>
<dbReference type="EMBL" id="AM428153">
    <property type="protein sequence ID" value="CAN75741.1"/>
    <property type="molecule type" value="Genomic_DNA"/>
</dbReference>
<accession>A5AJG9</accession>
<feature type="compositionally biased region" description="Polar residues" evidence="1">
    <location>
        <begin position="18"/>
        <end position="29"/>
    </location>
</feature>
<name>A5AJG9_VITVI</name>
<evidence type="ECO:0000313" key="2">
    <source>
        <dbReference type="EMBL" id="CAN75741.1"/>
    </source>
</evidence>
<sequence length="410" mass="46145">MSPHVRRYQTRRSLTMDGASSSGAKNSCNGPPKKKAKVSEPIDLTDQSSEPESEPRPSPPPVQKSQPPAKESQIPSGMTPEVVIRRPMVTQPPIEDNLDCRARPFHSELCFDTTTFRLQPELRDSFHLLQRYHMEHLLTPKDFFYPRVALDFYQSMTTNQVRDPSVIHFTIDGRHGILGARHIVEALHIPYEPARLEDFRVWTHPAQSDIVHILSRGASSRHYLLRKELPPSMFFIDALLRHNIFPLQHWVQRKGVLLKALFRISEGYFFGPHHLIMAALLYFEEKIFTLDRWTSMTAYGADQGAPAGPEHPDQPIKIPTDTPPPAPAVASTEHILEVAPSAPQATPRTPPIIPPISEPSPSAEPRIAISIIEYRGLCHTLQALATSQSILTQQITTLSAHQEQIITTQT</sequence>
<proteinExistence type="predicted"/>
<dbReference type="AlphaFoldDB" id="A5AJG9"/>
<organism evidence="2">
    <name type="scientific">Vitis vinifera</name>
    <name type="common">Grape</name>
    <dbReference type="NCBI Taxonomy" id="29760"/>
    <lineage>
        <taxon>Eukaryota</taxon>
        <taxon>Viridiplantae</taxon>
        <taxon>Streptophyta</taxon>
        <taxon>Embryophyta</taxon>
        <taxon>Tracheophyta</taxon>
        <taxon>Spermatophyta</taxon>
        <taxon>Magnoliopsida</taxon>
        <taxon>eudicotyledons</taxon>
        <taxon>Gunneridae</taxon>
        <taxon>Pentapetalae</taxon>
        <taxon>rosids</taxon>
        <taxon>Vitales</taxon>
        <taxon>Vitaceae</taxon>
        <taxon>Viteae</taxon>
        <taxon>Vitis</taxon>
    </lineage>
</organism>
<protein>
    <submittedName>
        <fullName evidence="2">Uncharacterized protein</fullName>
    </submittedName>
</protein>
<feature type="region of interest" description="Disordered" evidence="1">
    <location>
        <begin position="1"/>
        <end position="82"/>
    </location>
</feature>
<reference evidence="2" key="1">
    <citation type="journal article" date="2007" name="PLoS ONE">
        <title>The first genome sequence of an elite grapevine cultivar (Pinot noir Vitis vinifera L.): coping with a highly heterozygous genome.</title>
        <authorList>
            <person name="Velasco R."/>
            <person name="Zharkikh A."/>
            <person name="Troggio M."/>
            <person name="Cartwright D.A."/>
            <person name="Cestaro A."/>
            <person name="Pruss D."/>
            <person name="Pindo M."/>
            <person name="FitzGerald L.M."/>
            <person name="Vezzulli S."/>
            <person name="Reid J."/>
            <person name="Malacarne G."/>
            <person name="Iliev D."/>
            <person name="Coppola G."/>
            <person name="Wardell B."/>
            <person name="Micheletti D."/>
            <person name="Macalma T."/>
            <person name="Facci M."/>
            <person name="Mitchell J.T."/>
            <person name="Perazzolli M."/>
            <person name="Eldredge G."/>
            <person name="Gatto P."/>
            <person name="Oyzerski R."/>
            <person name="Moretto M."/>
            <person name="Gutin N."/>
            <person name="Stefanini M."/>
            <person name="Chen Y."/>
            <person name="Segala C."/>
            <person name="Davenport C."/>
            <person name="Dematte L."/>
            <person name="Mraz A."/>
            <person name="Battilana J."/>
            <person name="Stormo K."/>
            <person name="Costa F."/>
            <person name="Tao Q."/>
            <person name="Si-Ammour A."/>
            <person name="Harkins T."/>
            <person name="Lackey A."/>
            <person name="Perbost C."/>
            <person name="Taillon B."/>
            <person name="Stella A."/>
            <person name="Solovyev V."/>
            <person name="Fawcett J.A."/>
            <person name="Sterck L."/>
            <person name="Vandepoele K."/>
            <person name="Grando S.M."/>
            <person name="Toppo S."/>
            <person name="Moser C."/>
            <person name="Lanchbury J."/>
            <person name="Bogden R."/>
            <person name="Skolnick M."/>
            <person name="Sgaramella V."/>
            <person name="Bhatnagar S.K."/>
            <person name="Fontana P."/>
            <person name="Gutin A."/>
            <person name="Van de Peer Y."/>
            <person name="Salamini F."/>
            <person name="Viola R."/>
        </authorList>
    </citation>
    <scope>NUCLEOTIDE SEQUENCE</scope>
</reference>
<evidence type="ECO:0000256" key="1">
    <source>
        <dbReference type="SAM" id="MobiDB-lite"/>
    </source>
</evidence>
<feature type="compositionally biased region" description="Basic residues" evidence="1">
    <location>
        <begin position="1"/>
        <end position="10"/>
    </location>
</feature>